<comment type="subcellular location">
    <subcellularLocation>
        <location evidence="2">Mitochondrion inner membrane</location>
        <topology evidence="2">Multi-pass membrane protein</topology>
    </subcellularLocation>
</comment>
<feature type="transmembrane region" description="Helical" evidence="17">
    <location>
        <begin position="518"/>
        <end position="536"/>
    </location>
</feature>
<sequence length="537" mass="63404">MFLINKKMMIIDWLIFKNNSLMIKMILFNDWMSMIFISTIFIISSMVILYSIEYMSEDLNIKRFMLLIMIFVTSMILMIISPNMITILLGWDGLGLSSYCLVIYYQNMKSYNAGMITILMNRIGDICILLSIALFLKLSSWNFIIKFDKLNFLMGIMVIIASITKSAQIPFSSWLPLAMAAPTPISSLVHSSTLVTAGIYLLIRFSNLMSNDMFKLMMFISCFTMFFSGLSANFEFDLKKIIALSTLSQLGIMLFILSFNLKILSFYHLISHAMFKSLLFLCSGIMIHNSFNNQDIRFISFNNMYMPFINSVFIMSSLTLMGMPFLTGFYSKDFIIEMFNLMKNNIMLYIMMYLSMMFTVSYSMRLMLFISIKLKFMNNYFKIYPNNNMTNSTFILIFMALFYGAISNWMIFNSLNYIFLPILMKMLIFYLMLFSILLGILIYMMNFMNFNKKFMKMFMYFNMMFFLPLIIKKNKINLYKLNFNYIKIKDSGWLEFFIYKNLMSMMIKMNNKIVMDNINIFLLLMMMMFTMMIMLII</sequence>
<dbReference type="PRINTS" id="PR01434">
    <property type="entry name" value="NADHDHGNASE5"/>
</dbReference>
<evidence type="ECO:0000256" key="11">
    <source>
        <dbReference type="ARBA" id="ARBA00022989"/>
    </source>
</evidence>
<accession>A0A0U1WYH7</accession>
<feature type="domain" description="NADH-Ubiquinone oxidoreductase (complex I) chain 5 N-terminal" evidence="19">
    <location>
        <begin position="18"/>
        <end position="65"/>
    </location>
</feature>
<comment type="function">
    <text evidence="17">Core subunit of the mitochondrial membrane respiratory chain NADH dehydrogenase (Complex I) which catalyzes electron transfer from NADH through the respiratory chain, using ubiquinone as an electron acceptor. Essential for the catalytic activity and assembly of complex I.</text>
</comment>
<dbReference type="Pfam" id="PF06455">
    <property type="entry name" value="NADH5_C"/>
    <property type="match status" value="1"/>
</dbReference>
<keyword evidence="11 17" id="KW-1133">Transmembrane helix</keyword>
<comment type="catalytic activity">
    <reaction evidence="16 17">
        <text>a ubiquinone + NADH + 5 H(+)(in) = a ubiquinol + NAD(+) + 4 H(+)(out)</text>
        <dbReference type="Rhea" id="RHEA:29091"/>
        <dbReference type="Rhea" id="RHEA-COMP:9565"/>
        <dbReference type="Rhea" id="RHEA-COMP:9566"/>
        <dbReference type="ChEBI" id="CHEBI:15378"/>
        <dbReference type="ChEBI" id="CHEBI:16389"/>
        <dbReference type="ChEBI" id="CHEBI:17976"/>
        <dbReference type="ChEBI" id="CHEBI:57540"/>
        <dbReference type="ChEBI" id="CHEBI:57945"/>
        <dbReference type="EC" id="7.1.1.2"/>
    </reaction>
</comment>
<evidence type="ECO:0000259" key="19">
    <source>
        <dbReference type="Pfam" id="PF00662"/>
    </source>
</evidence>
<keyword evidence="8" id="KW-0999">Mitochondrion inner membrane</keyword>
<evidence type="ECO:0000313" key="21">
    <source>
        <dbReference type="EMBL" id="AHX97805.1"/>
    </source>
</evidence>
<dbReference type="InterPro" id="IPR001516">
    <property type="entry name" value="Proton_antipo_N"/>
</dbReference>
<evidence type="ECO:0000256" key="10">
    <source>
        <dbReference type="ARBA" id="ARBA00022982"/>
    </source>
</evidence>
<evidence type="ECO:0000256" key="4">
    <source>
        <dbReference type="ARBA" id="ARBA00021096"/>
    </source>
</evidence>
<evidence type="ECO:0000256" key="7">
    <source>
        <dbReference type="ARBA" id="ARBA00022692"/>
    </source>
</evidence>
<feature type="transmembrane region" description="Helical" evidence="17">
    <location>
        <begin position="179"/>
        <end position="203"/>
    </location>
</feature>
<organism evidence="21">
    <name type="scientific">Mirax sp. QL-2014</name>
    <dbReference type="NCBI Taxonomy" id="1491721"/>
    <lineage>
        <taxon>Eukaryota</taxon>
        <taxon>Metazoa</taxon>
        <taxon>Ecdysozoa</taxon>
        <taxon>Arthropoda</taxon>
        <taxon>Hexapoda</taxon>
        <taxon>Insecta</taxon>
        <taxon>Pterygota</taxon>
        <taxon>Neoptera</taxon>
        <taxon>Endopterygota</taxon>
        <taxon>Hymenoptera</taxon>
        <taxon>Apocrita</taxon>
        <taxon>Ichneumonoidea</taxon>
        <taxon>Braconidae</taxon>
        <taxon>Miracinae</taxon>
        <taxon>Mirax</taxon>
    </lineage>
</organism>
<feature type="transmembrane region" description="Helical" evidence="17">
    <location>
        <begin position="308"/>
        <end position="326"/>
    </location>
</feature>
<keyword evidence="13 17" id="KW-0830">Ubiquinone</keyword>
<feature type="domain" description="NADH:quinone oxidoreductase/Mrp antiporter transmembrane" evidence="18">
    <location>
        <begin position="81"/>
        <end position="355"/>
    </location>
</feature>
<keyword evidence="5 17" id="KW-0813">Transport</keyword>
<keyword evidence="6" id="KW-0679">Respiratory chain</keyword>
<dbReference type="EMBL" id="KJ412471">
    <property type="protein sequence ID" value="AHX97805.1"/>
    <property type="molecule type" value="Genomic_DNA"/>
</dbReference>
<dbReference type="GO" id="GO:0003954">
    <property type="term" value="F:NADH dehydrogenase activity"/>
    <property type="evidence" value="ECO:0007669"/>
    <property type="project" value="TreeGrafter"/>
</dbReference>
<keyword evidence="7 17" id="KW-0812">Transmembrane</keyword>
<evidence type="ECO:0000256" key="6">
    <source>
        <dbReference type="ARBA" id="ARBA00022660"/>
    </source>
</evidence>
<dbReference type="PANTHER" id="PTHR42829">
    <property type="entry name" value="NADH-UBIQUINONE OXIDOREDUCTASE CHAIN 5"/>
    <property type="match status" value="1"/>
</dbReference>
<dbReference type="Pfam" id="PF00662">
    <property type="entry name" value="Proton_antipo_N"/>
    <property type="match status" value="1"/>
</dbReference>
<dbReference type="GO" id="GO:0005743">
    <property type="term" value="C:mitochondrial inner membrane"/>
    <property type="evidence" value="ECO:0007669"/>
    <property type="project" value="UniProtKB-SubCell"/>
</dbReference>
<comment type="function">
    <text evidence="1">Core subunit of the mitochondrial membrane respiratory chain NADH dehydrogenase (Complex I) that is believed to belong to the minimal assembly required for catalysis. Complex I functions in the transfer of electrons from NADH to the respiratory chain. The immediate electron acceptor for the enzyme is believed to be ubiquinone.</text>
</comment>
<dbReference type="GO" id="GO:0042773">
    <property type="term" value="P:ATP synthesis coupled electron transport"/>
    <property type="evidence" value="ECO:0007669"/>
    <property type="project" value="InterPro"/>
</dbReference>
<keyword evidence="14 17" id="KW-0496">Mitochondrion</keyword>
<reference evidence="21" key="1">
    <citation type="submission" date="2014-02" db="EMBL/GenBank/DDBJ databases">
        <title>The comparative mitochondrial genomes from Braconidae subfamilies and the phylogeny of the Hymenoptera.</title>
        <authorList>
            <person name="Li Q."/>
            <person name="Wei S.J."/>
            <person name="Chen X.X."/>
        </authorList>
    </citation>
    <scope>NUCLEOTIDE SEQUENCE</scope>
</reference>
<dbReference type="Pfam" id="PF00361">
    <property type="entry name" value="Proton_antipo_M"/>
    <property type="match status" value="1"/>
</dbReference>
<evidence type="ECO:0000256" key="3">
    <source>
        <dbReference type="ARBA" id="ARBA00012944"/>
    </source>
</evidence>
<feature type="transmembrane region" description="Helical" evidence="17">
    <location>
        <begin position="393"/>
        <end position="412"/>
    </location>
</feature>
<feature type="transmembrane region" description="Helical" evidence="17">
    <location>
        <begin position="215"/>
        <end position="234"/>
    </location>
</feature>
<evidence type="ECO:0000256" key="15">
    <source>
        <dbReference type="ARBA" id="ARBA00023136"/>
    </source>
</evidence>
<evidence type="ECO:0000256" key="16">
    <source>
        <dbReference type="ARBA" id="ARBA00049551"/>
    </source>
</evidence>
<dbReference type="InterPro" id="IPR003945">
    <property type="entry name" value="NU5C-like"/>
</dbReference>
<evidence type="ECO:0000256" key="8">
    <source>
        <dbReference type="ARBA" id="ARBA00022792"/>
    </source>
</evidence>
<name>A0A0U1WYH7_9HYME</name>
<keyword evidence="12 17" id="KW-0520">NAD</keyword>
<feature type="domain" description="NADH dehydrogenase subunit 5 C-terminal" evidence="20">
    <location>
        <begin position="362"/>
        <end position="535"/>
    </location>
</feature>
<keyword evidence="15 17" id="KW-0472">Membrane</keyword>
<feature type="transmembrane region" description="Helical" evidence="17">
    <location>
        <begin position="150"/>
        <end position="167"/>
    </location>
</feature>
<proteinExistence type="inferred from homology"/>
<evidence type="ECO:0000256" key="2">
    <source>
        <dbReference type="ARBA" id="ARBA00004448"/>
    </source>
</evidence>
<dbReference type="InterPro" id="IPR010934">
    <property type="entry name" value="NADH_DH_su5_C"/>
</dbReference>
<dbReference type="PANTHER" id="PTHR42829:SF2">
    <property type="entry name" value="NADH-UBIQUINONE OXIDOREDUCTASE CHAIN 5"/>
    <property type="match status" value="1"/>
</dbReference>
<feature type="transmembrane region" description="Helical" evidence="17">
    <location>
        <begin position="31"/>
        <end position="52"/>
    </location>
</feature>
<evidence type="ECO:0000259" key="20">
    <source>
        <dbReference type="Pfam" id="PF06455"/>
    </source>
</evidence>
<evidence type="ECO:0000256" key="12">
    <source>
        <dbReference type="ARBA" id="ARBA00023027"/>
    </source>
</evidence>
<geneLocation type="mitochondrion" evidence="21"/>
<feature type="transmembrane region" description="Helical" evidence="17">
    <location>
        <begin position="346"/>
        <end position="372"/>
    </location>
</feature>
<dbReference type="EC" id="7.1.1.2" evidence="3 17"/>
<dbReference type="AlphaFoldDB" id="A0A0U1WYH7"/>
<evidence type="ECO:0000256" key="13">
    <source>
        <dbReference type="ARBA" id="ARBA00023075"/>
    </source>
</evidence>
<keyword evidence="9" id="KW-1278">Translocase</keyword>
<evidence type="ECO:0000256" key="5">
    <source>
        <dbReference type="ARBA" id="ARBA00022448"/>
    </source>
</evidence>
<evidence type="ECO:0000256" key="17">
    <source>
        <dbReference type="RuleBase" id="RU003404"/>
    </source>
</evidence>
<evidence type="ECO:0000256" key="9">
    <source>
        <dbReference type="ARBA" id="ARBA00022967"/>
    </source>
</evidence>
<protein>
    <recommendedName>
        <fullName evidence="4 17">NADH-ubiquinone oxidoreductase chain 5</fullName>
        <ecNumber evidence="3 17">7.1.1.2</ecNumber>
    </recommendedName>
</protein>
<feature type="transmembrane region" description="Helical" evidence="17">
    <location>
        <begin position="418"/>
        <end position="442"/>
    </location>
</feature>
<dbReference type="InterPro" id="IPR001750">
    <property type="entry name" value="ND/Mrp_TM"/>
</dbReference>
<gene>
    <name evidence="21" type="primary">ND5</name>
</gene>
<dbReference type="GO" id="GO:0015990">
    <property type="term" value="P:electron transport coupled proton transport"/>
    <property type="evidence" value="ECO:0007669"/>
    <property type="project" value="TreeGrafter"/>
</dbReference>
<evidence type="ECO:0000256" key="14">
    <source>
        <dbReference type="ARBA" id="ARBA00023128"/>
    </source>
</evidence>
<keyword evidence="10" id="KW-0249">Electron transport</keyword>
<dbReference type="GO" id="GO:0008137">
    <property type="term" value="F:NADH dehydrogenase (ubiquinone) activity"/>
    <property type="evidence" value="ECO:0007669"/>
    <property type="project" value="UniProtKB-EC"/>
</dbReference>
<evidence type="ECO:0000259" key="18">
    <source>
        <dbReference type="Pfam" id="PF00361"/>
    </source>
</evidence>
<feature type="transmembrane region" description="Helical" evidence="17">
    <location>
        <begin position="64"/>
        <end position="81"/>
    </location>
</feature>
<comment type="similarity">
    <text evidence="17">Belongs to the complex I subunit 5 family.</text>
</comment>
<evidence type="ECO:0000256" key="1">
    <source>
        <dbReference type="ARBA" id="ARBA00003257"/>
    </source>
</evidence>